<dbReference type="AlphaFoldDB" id="A0A2A4Z8X6"/>
<protein>
    <submittedName>
        <fullName evidence="3">Uncharacterized protein</fullName>
    </submittedName>
</protein>
<feature type="repeat" description="TPR" evidence="1">
    <location>
        <begin position="426"/>
        <end position="459"/>
    </location>
</feature>
<proteinExistence type="predicted"/>
<dbReference type="SMART" id="SM00028">
    <property type="entry name" value="TPR"/>
    <property type="match status" value="6"/>
</dbReference>
<evidence type="ECO:0000313" key="3">
    <source>
        <dbReference type="EMBL" id="PCJ03473.1"/>
    </source>
</evidence>
<comment type="caution">
    <text evidence="3">The sequence shown here is derived from an EMBL/GenBank/DDBJ whole genome shotgun (WGS) entry which is preliminary data.</text>
</comment>
<evidence type="ECO:0000256" key="1">
    <source>
        <dbReference type="PROSITE-ProRule" id="PRU00339"/>
    </source>
</evidence>
<dbReference type="PROSITE" id="PS50293">
    <property type="entry name" value="TPR_REGION"/>
    <property type="match status" value="1"/>
</dbReference>
<dbReference type="EMBL" id="NVUS01000002">
    <property type="protein sequence ID" value="PCJ03473.1"/>
    <property type="molecule type" value="Genomic_DNA"/>
</dbReference>
<feature type="repeat" description="TPR" evidence="1">
    <location>
        <begin position="495"/>
        <end position="528"/>
    </location>
</feature>
<evidence type="ECO:0000256" key="2">
    <source>
        <dbReference type="SAM" id="SignalP"/>
    </source>
</evidence>
<dbReference type="PROSITE" id="PS50005">
    <property type="entry name" value="TPR"/>
    <property type="match status" value="3"/>
</dbReference>
<organism evidence="3">
    <name type="scientific">OCS116 cluster bacterium</name>
    <dbReference type="NCBI Taxonomy" id="2030921"/>
    <lineage>
        <taxon>Bacteria</taxon>
        <taxon>Pseudomonadati</taxon>
        <taxon>Pseudomonadota</taxon>
        <taxon>Alphaproteobacteria</taxon>
        <taxon>OCS116 cluster</taxon>
    </lineage>
</organism>
<dbReference type="PANTHER" id="PTHR12558">
    <property type="entry name" value="CELL DIVISION CYCLE 16,23,27"/>
    <property type="match status" value="1"/>
</dbReference>
<feature type="repeat" description="TPR" evidence="1">
    <location>
        <begin position="286"/>
        <end position="319"/>
    </location>
</feature>
<reference evidence="3" key="2">
    <citation type="journal article" date="2018" name="ISME J.">
        <title>A dynamic microbial community with high functional redundancy inhabits the cold, oxic subseafloor aquifer.</title>
        <authorList>
            <person name="Tully B.J."/>
            <person name="Wheat C.G."/>
            <person name="Glazer B.T."/>
            <person name="Huber J.A."/>
        </authorList>
    </citation>
    <scope>NUCLEOTIDE SEQUENCE</scope>
    <source>
        <strain evidence="3">NORP83</strain>
    </source>
</reference>
<dbReference type="InterPro" id="IPR011990">
    <property type="entry name" value="TPR-like_helical_dom_sf"/>
</dbReference>
<keyword evidence="1" id="KW-0802">TPR repeat</keyword>
<accession>A0A2A4Z8X6</accession>
<dbReference type="PANTHER" id="PTHR12558:SF13">
    <property type="entry name" value="CELL DIVISION CYCLE PROTEIN 27 HOMOLOG"/>
    <property type="match status" value="1"/>
</dbReference>
<name>A0A2A4Z8X6_9PROT</name>
<feature type="chain" id="PRO_5012449957" evidence="2">
    <location>
        <begin position="32"/>
        <end position="601"/>
    </location>
</feature>
<keyword evidence="2" id="KW-0732">Signal</keyword>
<feature type="signal peptide" evidence="2">
    <location>
        <begin position="1"/>
        <end position="31"/>
    </location>
</feature>
<gene>
    <name evidence="3" type="ORF">COB13_02290</name>
</gene>
<dbReference type="Pfam" id="PF13181">
    <property type="entry name" value="TPR_8"/>
    <property type="match status" value="1"/>
</dbReference>
<dbReference type="Pfam" id="PF13414">
    <property type="entry name" value="TPR_11"/>
    <property type="match status" value="1"/>
</dbReference>
<reference key="1">
    <citation type="submission" date="2017-08" db="EMBL/GenBank/DDBJ databases">
        <title>A dynamic microbial community with high functional redundancy inhabits the cold, oxic subseafloor aquifer.</title>
        <authorList>
            <person name="Tully B.J."/>
            <person name="Wheat C.G."/>
            <person name="Glazer B.T."/>
            <person name="Huber J.A."/>
        </authorList>
    </citation>
    <scope>NUCLEOTIDE SEQUENCE [LARGE SCALE GENOMIC DNA]</scope>
</reference>
<dbReference type="InterPro" id="IPR019734">
    <property type="entry name" value="TPR_rpt"/>
</dbReference>
<dbReference type="Pfam" id="PF00515">
    <property type="entry name" value="TPR_1"/>
    <property type="match status" value="1"/>
</dbReference>
<dbReference type="SUPFAM" id="SSF48452">
    <property type="entry name" value="TPR-like"/>
    <property type="match status" value="3"/>
</dbReference>
<sequence>MNARKMTILNFVKKLCLITMLVASSLTVANAKSQELKRSKLASFGTYSGHFLAANLALSSRDFKSATNFLMHLYSEQPEDPVLIESLFLVYLINGEFEKARLFAEKYHQDETVKQEAQSSHHYLSKLFLTASQVKSGDYDTARTHLEKGDDFMIAEMSYHLLSAWINVADNKPDSALASLEKLQENSFHQIYYLINSAILAEMQDRQKDADIFYNEALLLGGTKLDLIEAYGRFLERTGREKQAFALYDDFENRAGKHPLIAKARARLISGEKPQPMIGNAQEAIAYGLYHIANIYYGAGNYDESLNYARLAQYLAPENSYILNVLSLSYQNVEKYVEANEILQQIKPESSFYTKAQIRIAANLEINGQNGLALEKIAALLNEDKIDEAVHMEYANMLKRNEKYAQSIEYYDDLIGSRFLLTINDANLFYNRAVAHERLKNWPQAEADFLQALKLDPNHSYALNYLGYSWVDKGLKLERGLEMISNALTIDPQNAFIIDSLGWAYFKLGRYEEARKELERAMLVSPSNADISDHLGDVYWKLGRKLEAEFKWQQATIFKSPEINYDDLEFKRENGLEALDERKALNDKPAVKAENGTANNG</sequence>
<dbReference type="Gene3D" id="1.25.40.10">
    <property type="entry name" value="Tetratricopeptide repeat domain"/>
    <property type="match status" value="3"/>
</dbReference>